<protein>
    <recommendedName>
        <fullName evidence="1">SnoaL-like domain-containing protein</fullName>
    </recommendedName>
</protein>
<dbReference type="CDD" id="cd00531">
    <property type="entry name" value="NTF2_like"/>
    <property type="match status" value="1"/>
</dbReference>
<name>A0A2G3PN12_WILMA</name>
<comment type="caution">
    <text evidence="2">The sequence shown here is derived from an EMBL/GenBank/DDBJ whole genome shotgun (WGS) entry which is preliminary data.</text>
</comment>
<accession>A0A2G3PN12</accession>
<feature type="domain" description="SnoaL-like" evidence="1">
    <location>
        <begin position="8"/>
        <end position="126"/>
    </location>
</feature>
<evidence type="ECO:0000259" key="1">
    <source>
        <dbReference type="Pfam" id="PF13577"/>
    </source>
</evidence>
<gene>
    <name evidence="2" type="ORF">CSW57_13170</name>
</gene>
<dbReference type="Proteomes" id="UP000225108">
    <property type="component" value="Unassembled WGS sequence"/>
</dbReference>
<dbReference type="AlphaFoldDB" id="A0A2G3PN12"/>
<proteinExistence type="predicted"/>
<evidence type="ECO:0000313" key="3">
    <source>
        <dbReference type="Proteomes" id="UP000225108"/>
    </source>
</evidence>
<dbReference type="Pfam" id="PF13577">
    <property type="entry name" value="SnoaL_4"/>
    <property type="match status" value="1"/>
</dbReference>
<dbReference type="EMBL" id="PEBD01000008">
    <property type="protein sequence ID" value="PHV67146.1"/>
    <property type="molecule type" value="Genomic_DNA"/>
</dbReference>
<dbReference type="Gene3D" id="3.10.450.50">
    <property type="match status" value="1"/>
</dbReference>
<dbReference type="SUPFAM" id="SSF54427">
    <property type="entry name" value="NTF2-like"/>
    <property type="match status" value="1"/>
</dbReference>
<organism evidence="2 3">
    <name type="scientific">Williamsia marianensis</name>
    <dbReference type="NCBI Taxonomy" id="85044"/>
    <lineage>
        <taxon>Bacteria</taxon>
        <taxon>Bacillati</taxon>
        <taxon>Actinomycetota</taxon>
        <taxon>Actinomycetes</taxon>
        <taxon>Mycobacteriales</taxon>
        <taxon>Nocardiaceae</taxon>
        <taxon>Williamsia</taxon>
    </lineage>
</organism>
<reference evidence="2 3" key="1">
    <citation type="submission" date="2017-10" db="EMBL/GenBank/DDBJ databases">
        <title>The draft genome sequence of Williamsia sp. BULT 1.1 isolated from the semi-arid grassland soils from South Africa.</title>
        <authorList>
            <person name="Kabwe M.H."/>
            <person name="Govender N."/>
            <person name="Mutseka Lunga P."/>
            <person name="Vikram S."/>
            <person name="Makhalanyane T.P."/>
        </authorList>
    </citation>
    <scope>NUCLEOTIDE SEQUENCE [LARGE SCALE GENOMIC DNA]</scope>
    <source>
        <strain evidence="2 3">BULT 1.1</strain>
    </source>
</reference>
<dbReference type="RefSeq" id="WP_099383141.1">
    <property type="nucleotide sequence ID" value="NZ_PEBD01000008.1"/>
</dbReference>
<dbReference type="InterPro" id="IPR037401">
    <property type="entry name" value="SnoaL-like"/>
</dbReference>
<sequence length="145" mass="16065">MSINSEPSAEDAVRRLIALYAFKLDDRDYTALATMLHEDCIMAVGTFRLTGRDEMISSVAGMQTQEPGRHLLGPTVVQLDDESHASAWTDMVGIVPGPDNTQIIAGTWRYHDRLVLTEDGWLFTHRFLHSPAEPLMSGAPSVPTR</sequence>
<evidence type="ECO:0000313" key="2">
    <source>
        <dbReference type="EMBL" id="PHV67146.1"/>
    </source>
</evidence>
<dbReference type="InterPro" id="IPR032710">
    <property type="entry name" value="NTF2-like_dom_sf"/>
</dbReference>